<keyword evidence="4" id="KW-0479">Metal-binding</keyword>
<evidence type="ECO:0000259" key="9">
    <source>
        <dbReference type="SMART" id="SM00790"/>
    </source>
</evidence>
<reference evidence="10 11" key="1">
    <citation type="submission" date="2017-09" db="EMBL/GenBank/DDBJ databases">
        <title>Sequencing the genomes of two abundant thermophiles in Great Basin hot springs: Thermocrinis jamiesonii and novel Chloroflexi Thermoflexus hugenholtzii.</title>
        <authorList>
            <person name="Hedlund B."/>
        </authorList>
    </citation>
    <scope>NUCLEOTIDE SEQUENCE [LARGE SCALE GENOMIC DNA]</scope>
    <source>
        <strain evidence="10 11">G233</strain>
    </source>
</reference>
<dbReference type="PANTHER" id="PTHR30038">
    <property type="entry name" value="ALDEHYDE FERREDOXIN OXIDOREDUCTASE"/>
    <property type="match status" value="1"/>
</dbReference>
<dbReference type="Proteomes" id="UP000223071">
    <property type="component" value="Unassembled WGS sequence"/>
</dbReference>
<keyword evidence="11" id="KW-1185">Reference proteome</keyword>
<dbReference type="SUPFAM" id="SSF56228">
    <property type="entry name" value="Aldehyde ferredoxin oxidoreductase, N-terminal domain"/>
    <property type="match status" value="1"/>
</dbReference>
<evidence type="ECO:0000256" key="8">
    <source>
        <dbReference type="ARBA" id="ARBA00049934"/>
    </source>
</evidence>
<dbReference type="InterPro" id="IPR051919">
    <property type="entry name" value="W-dependent_AOR"/>
</dbReference>
<dbReference type="AlphaFoldDB" id="A0A2A9HD07"/>
<dbReference type="Gene3D" id="3.60.9.10">
    <property type="entry name" value="Aldehyde ferredoxin oxidoreductase, N-terminal domain"/>
    <property type="match status" value="1"/>
</dbReference>
<dbReference type="RefSeq" id="WP_098502535.1">
    <property type="nucleotide sequence ID" value="NZ_PDJQ01000001.1"/>
</dbReference>
<dbReference type="Gene3D" id="1.10.599.10">
    <property type="entry name" value="Aldehyde Ferredoxin Oxidoreductase Protein, subunit A, domain 3"/>
    <property type="match status" value="1"/>
</dbReference>
<dbReference type="GO" id="GO:0016625">
    <property type="term" value="F:oxidoreductase activity, acting on the aldehyde or oxo group of donors, iron-sulfur protein as acceptor"/>
    <property type="evidence" value="ECO:0007669"/>
    <property type="project" value="InterPro"/>
</dbReference>
<evidence type="ECO:0000256" key="1">
    <source>
        <dbReference type="ARBA" id="ARBA00001966"/>
    </source>
</evidence>
<proteinExistence type="inferred from homology"/>
<evidence type="ECO:0000256" key="5">
    <source>
        <dbReference type="ARBA" id="ARBA00023002"/>
    </source>
</evidence>
<gene>
    <name evidence="10" type="ORF">A9A59_0244</name>
</gene>
<dbReference type="Gene3D" id="1.10.569.10">
    <property type="entry name" value="Aldehyde Ferredoxin Oxidoreductase Protein, subunit A, domain 2"/>
    <property type="match status" value="1"/>
</dbReference>
<comment type="cofactor">
    <cofactor evidence="1">
        <name>[4Fe-4S] cluster</name>
        <dbReference type="ChEBI" id="CHEBI:49883"/>
    </cofactor>
</comment>
<comment type="caution">
    <text evidence="10">The sequence shown here is derived from an EMBL/GenBank/DDBJ whole genome shotgun (WGS) entry which is preliminary data.</text>
</comment>
<dbReference type="InterPro" id="IPR013985">
    <property type="entry name" value="Ald_Fedxn_OxRdtase_dom3"/>
</dbReference>
<accession>A0A2A9HD07</accession>
<dbReference type="GO" id="GO:0051539">
    <property type="term" value="F:4 iron, 4 sulfur cluster binding"/>
    <property type="evidence" value="ECO:0007669"/>
    <property type="project" value="UniProtKB-KW"/>
</dbReference>
<sequence length="562" mass="60334">MEIDRIVRVDMTTGEITEEPAPERLRYLGGRALGATLLLEETDPTIHPLHRDARLYICPGFLGGTAVTTSGRTSFVFKSPLTGGVKEANVGGQLGHRLARLGIKALVISGASRSGWQRLDIDQHGVRLAPAPELAGRSNYDLHRQLVGEAVGARAAATIGPAGEHRMAAASVAVTDPEGRPTRHAARGGPGAVMGAKGLKAIVVDDTGAPRTIPGLRKDDFRQHVTRFSKLVLEDPRTHNLSTVGTAGVVRFVNRDNIQSMPTRNHRFGTWDRAHTISGQYIEELGATRGGKMLPCMAGCIIKCAILFNDEHGNHVTTALEFETIALLGSNLEIGPADAVAELDRLCDDIGLDTIEIGNAIGVAMEAGVLPWGDWEGTKRLLEEVRAGTPLGRIIGNGTVHTAATFGIDRVPAVKGQGLPAWEPRTLKGMGITYATSPQGADHTAGMVTARGVNAETLVKQSRHEQLVMMAIDSAGVCQFTNALPADLAAFASTRFDIPCDDEVILRMARAAIDAEREFNRRAGFTRADDRLPRWLREEPLYLPDGPAVFDIPDTLIDAVWA</sequence>
<dbReference type="EMBL" id="PDJQ01000001">
    <property type="protein sequence ID" value="PFG73051.1"/>
    <property type="molecule type" value="Genomic_DNA"/>
</dbReference>
<comment type="similarity">
    <text evidence="2">Belongs to the AOR/FOR family.</text>
</comment>
<evidence type="ECO:0000256" key="3">
    <source>
        <dbReference type="ARBA" id="ARBA00022485"/>
    </source>
</evidence>
<keyword evidence="3" id="KW-0004">4Fe-4S</keyword>
<keyword evidence="6" id="KW-0408">Iron</keyword>
<dbReference type="InterPro" id="IPR013984">
    <property type="entry name" value="Ald_Fedxn_OxRdtase_dom2"/>
</dbReference>
<dbReference type="Pfam" id="PF01314">
    <property type="entry name" value="AFOR_C"/>
    <property type="match status" value="1"/>
</dbReference>
<dbReference type="InterPro" id="IPR036021">
    <property type="entry name" value="Tungsten_al_ferr_oxy-like_C"/>
</dbReference>
<dbReference type="GO" id="GO:0009055">
    <property type="term" value="F:electron transfer activity"/>
    <property type="evidence" value="ECO:0007669"/>
    <property type="project" value="InterPro"/>
</dbReference>
<evidence type="ECO:0000256" key="7">
    <source>
        <dbReference type="ARBA" id="ARBA00023014"/>
    </source>
</evidence>
<dbReference type="SUPFAM" id="SSF48310">
    <property type="entry name" value="Aldehyde ferredoxin oxidoreductase, C-terminal domains"/>
    <property type="match status" value="1"/>
</dbReference>
<dbReference type="InterPro" id="IPR036503">
    <property type="entry name" value="Ald_Fedxn_OxRdtase_N_sf"/>
</dbReference>
<evidence type="ECO:0000313" key="10">
    <source>
        <dbReference type="EMBL" id="PFG73051.1"/>
    </source>
</evidence>
<protein>
    <submittedName>
        <fullName evidence="10">Aldehyde:ferredoxin oxidoreductase</fullName>
    </submittedName>
</protein>
<keyword evidence="7" id="KW-0411">Iron-sulfur</keyword>
<dbReference type="PANTHER" id="PTHR30038:SF0">
    <property type="entry name" value="TUNGSTEN-CONTAINING ALDEHYDE FERREDOXIN OXIDOREDUCTASE"/>
    <property type="match status" value="1"/>
</dbReference>
<name>A0A2A9HD07_TEPT2</name>
<dbReference type="Pfam" id="PF02730">
    <property type="entry name" value="AFOR_N"/>
    <property type="match status" value="1"/>
</dbReference>
<comment type="cofactor">
    <cofactor evidence="8">
        <name>tungstopterin</name>
        <dbReference type="ChEBI" id="CHEBI:30402"/>
    </cofactor>
</comment>
<evidence type="ECO:0000313" key="11">
    <source>
        <dbReference type="Proteomes" id="UP000223071"/>
    </source>
</evidence>
<dbReference type="InterPro" id="IPR013983">
    <property type="entry name" value="Ald_Fedxn_OxRdtase_N"/>
</dbReference>
<evidence type="ECO:0000256" key="2">
    <source>
        <dbReference type="ARBA" id="ARBA00011032"/>
    </source>
</evidence>
<evidence type="ECO:0000256" key="6">
    <source>
        <dbReference type="ARBA" id="ARBA00023004"/>
    </source>
</evidence>
<feature type="domain" description="Aldehyde ferredoxin oxidoreductase N-terminal" evidence="9">
    <location>
        <begin position="4"/>
        <end position="208"/>
    </location>
</feature>
<organism evidence="10 11">
    <name type="scientific">Tepidiforma thermophila (strain KCTC 52669 / CGMCC 1.13589 / G233)</name>
    <dbReference type="NCBI Taxonomy" id="2761530"/>
    <lineage>
        <taxon>Bacteria</taxon>
        <taxon>Bacillati</taxon>
        <taxon>Chloroflexota</taxon>
        <taxon>Tepidiformia</taxon>
        <taxon>Tepidiformales</taxon>
        <taxon>Tepidiformaceae</taxon>
        <taxon>Tepidiforma</taxon>
    </lineage>
</organism>
<evidence type="ECO:0000256" key="4">
    <source>
        <dbReference type="ARBA" id="ARBA00022723"/>
    </source>
</evidence>
<dbReference type="SMART" id="SM00790">
    <property type="entry name" value="AFOR_N"/>
    <property type="match status" value="1"/>
</dbReference>
<keyword evidence="5" id="KW-0560">Oxidoreductase</keyword>
<dbReference type="GO" id="GO:0046872">
    <property type="term" value="F:metal ion binding"/>
    <property type="evidence" value="ECO:0007669"/>
    <property type="project" value="UniProtKB-KW"/>
</dbReference>
<dbReference type="InterPro" id="IPR001203">
    <property type="entry name" value="OxRdtase_Ald_Fedxn_C"/>
</dbReference>